<evidence type="ECO:0000313" key="1">
    <source>
        <dbReference type="EMBL" id="KQB42746.1"/>
    </source>
</evidence>
<dbReference type="EMBL" id="JRLF01000006">
    <property type="protein sequence ID" value="KQB42746.1"/>
    <property type="molecule type" value="Genomic_DNA"/>
</dbReference>
<dbReference type="RefSeq" id="WP_055092839.1">
    <property type="nucleotide sequence ID" value="NZ_JRLF01000006.1"/>
</dbReference>
<dbReference type="STRING" id="362413.RC62_3753"/>
<dbReference type="AlphaFoldDB" id="A0A0Q1BP84"/>
<reference evidence="1 2" key="1">
    <citation type="submission" date="2014-09" db="EMBL/GenBank/DDBJ databases">
        <title>Genome sequence of Flavobacterium aquidurense RC62.</title>
        <authorList>
            <person name="Kim J.F."/>
            <person name="Kwak M.-J."/>
        </authorList>
    </citation>
    <scope>NUCLEOTIDE SEQUENCE [LARGE SCALE GENOMIC DNA]</scope>
    <source>
        <strain evidence="1 2">RC62</strain>
    </source>
</reference>
<accession>A0A0Q1BP84</accession>
<protein>
    <submittedName>
        <fullName evidence="1">Uncharacterized protein</fullName>
    </submittedName>
</protein>
<organism evidence="1 2">
    <name type="scientific">Flavobacterium aquidurense</name>
    <dbReference type="NCBI Taxonomy" id="362413"/>
    <lineage>
        <taxon>Bacteria</taxon>
        <taxon>Pseudomonadati</taxon>
        <taxon>Bacteroidota</taxon>
        <taxon>Flavobacteriia</taxon>
        <taxon>Flavobacteriales</taxon>
        <taxon>Flavobacteriaceae</taxon>
        <taxon>Flavobacterium</taxon>
    </lineage>
</organism>
<evidence type="ECO:0000313" key="2">
    <source>
        <dbReference type="Proteomes" id="UP000050443"/>
    </source>
</evidence>
<comment type="caution">
    <text evidence="1">The sequence shown here is derived from an EMBL/GenBank/DDBJ whole genome shotgun (WGS) entry which is preliminary data.</text>
</comment>
<sequence>MNYLDYNIILPEPGKTNNFLFENITTDFSNPKKAKKINYTKKVAITRFKRDGNDMLFELFLSEIKITSNLSIENIFFLEEIGSVFDEVEVEINDYGKIINILNFKELQDRWKTMQAKLVIDNEGRTVEVYMQNITDLLKEERRLISFFSDYKIFGLYFSSLYRNSYDIERKRKLIDCGKTMITERFYPKDEKFSTYILEGIPVESSENNDFIKYEGIIEYREDQIDLATIEIEKENSTTIYNIYKTAL</sequence>
<dbReference type="Proteomes" id="UP000050443">
    <property type="component" value="Unassembled WGS sequence"/>
</dbReference>
<dbReference type="OrthoDB" id="1322834at2"/>
<name>A0A0Q1BP84_9FLAO</name>
<dbReference type="PATRIC" id="fig|362413.3.peg.3678"/>
<gene>
    <name evidence="1" type="ORF">RC62_3753</name>
</gene>
<proteinExistence type="predicted"/>